<dbReference type="InterPro" id="IPR006121">
    <property type="entry name" value="HMA_dom"/>
</dbReference>
<dbReference type="Pfam" id="PF00403">
    <property type="entry name" value="HMA"/>
    <property type="match status" value="1"/>
</dbReference>
<evidence type="ECO:0000259" key="2">
    <source>
        <dbReference type="PROSITE" id="PS50846"/>
    </source>
</evidence>
<organism evidence="3 4">
    <name type="scientific">Candidatus Yanofskybacteria bacterium RIFCSPHIGHO2_01_FULL_41_53</name>
    <dbReference type="NCBI Taxonomy" id="1802663"/>
    <lineage>
        <taxon>Bacteria</taxon>
        <taxon>Candidatus Yanofskyibacteriota</taxon>
    </lineage>
</organism>
<name>A0A1F8EHF8_9BACT</name>
<dbReference type="FunFam" id="3.30.70.100:FF:000001">
    <property type="entry name" value="ATPase copper transporting beta"/>
    <property type="match status" value="1"/>
</dbReference>
<dbReference type="Gene3D" id="3.30.70.100">
    <property type="match status" value="1"/>
</dbReference>
<comment type="caution">
    <text evidence="3">The sequence shown here is derived from an EMBL/GenBank/DDBJ whole genome shotgun (WGS) entry which is preliminary data.</text>
</comment>
<evidence type="ECO:0000313" key="3">
    <source>
        <dbReference type="EMBL" id="OGN00282.1"/>
    </source>
</evidence>
<dbReference type="InterPro" id="IPR036163">
    <property type="entry name" value="HMA_dom_sf"/>
</dbReference>
<dbReference type="CDD" id="cd00371">
    <property type="entry name" value="HMA"/>
    <property type="match status" value="1"/>
</dbReference>
<protein>
    <recommendedName>
        <fullName evidence="2">HMA domain-containing protein</fullName>
    </recommendedName>
</protein>
<evidence type="ECO:0000313" key="4">
    <source>
        <dbReference type="Proteomes" id="UP000177117"/>
    </source>
</evidence>
<dbReference type="AlphaFoldDB" id="A0A1F8EHF8"/>
<keyword evidence="1" id="KW-0479">Metal-binding</keyword>
<gene>
    <name evidence="3" type="ORF">A2650_04475</name>
</gene>
<feature type="domain" description="HMA" evidence="2">
    <location>
        <begin position="1"/>
        <end position="67"/>
    </location>
</feature>
<reference evidence="3 4" key="1">
    <citation type="journal article" date="2016" name="Nat. Commun.">
        <title>Thousands of microbial genomes shed light on interconnected biogeochemical processes in an aquifer system.</title>
        <authorList>
            <person name="Anantharaman K."/>
            <person name="Brown C.T."/>
            <person name="Hug L.A."/>
            <person name="Sharon I."/>
            <person name="Castelle C.J."/>
            <person name="Probst A.J."/>
            <person name="Thomas B.C."/>
            <person name="Singh A."/>
            <person name="Wilkins M.J."/>
            <person name="Karaoz U."/>
            <person name="Brodie E.L."/>
            <person name="Williams K.H."/>
            <person name="Hubbard S.S."/>
            <person name="Banfield J.F."/>
        </authorList>
    </citation>
    <scope>NUCLEOTIDE SEQUENCE [LARGE SCALE GENOMIC DNA]</scope>
</reference>
<dbReference type="Proteomes" id="UP000177117">
    <property type="component" value="Unassembled WGS sequence"/>
</dbReference>
<dbReference type="SUPFAM" id="SSF55008">
    <property type="entry name" value="HMA, heavy metal-associated domain"/>
    <property type="match status" value="1"/>
</dbReference>
<accession>A0A1F8EHF8</accession>
<sequence>MKIEMKIEGMHCGACATGIQMLTSSMDGVKEVFVDYEGKKGTFEFDETKVTKEQIISSIKELGYTAS</sequence>
<dbReference type="PROSITE" id="PS50846">
    <property type="entry name" value="HMA_2"/>
    <property type="match status" value="1"/>
</dbReference>
<proteinExistence type="predicted"/>
<dbReference type="EMBL" id="MGJD01000024">
    <property type="protein sequence ID" value="OGN00282.1"/>
    <property type="molecule type" value="Genomic_DNA"/>
</dbReference>
<evidence type="ECO:0000256" key="1">
    <source>
        <dbReference type="ARBA" id="ARBA00022723"/>
    </source>
</evidence>
<dbReference type="GO" id="GO:0046872">
    <property type="term" value="F:metal ion binding"/>
    <property type="evidence" value="ECO:0007669"/>
    <property type="project" value="UniProtKB-KW"/>
</dbReference>